<keyword evidence="14" id="KW-0966">Cell projection</keyword>
<protein>
    <recommendedName>
        <fullName evidence="9">Flagellar M-ring protein</fullName>
    </recommendedName>
</protein>
<dbReference type="InterPro" id="IPR013556">
    <property type="entry name" value="Flag_M-ring_C"/>
</dbReference>
<keyword evidence="7 11" id="KW-0472">Membrane</keyword>
<comment type="function">
    <text evidence="9">The M ring may be actively involved in energy transduction.</text>
</comment>
<dbReference type="Pfam" id="PF01514">
    <property type="entry name" value="YscJ_FliF"/>
    <property type="match status" value="1"/>
</dbReference>
<feature type="domain" description="Flagellar M-ring C-terminal" evidence="13">
    <location>
        <begin position="237"/>
        <end position="399"/>
    </location>
</feature>
<dbReference type="EMBL" id="SMZO01000025">
    <property type="protein sequence ID" value="TDL87029.1"/>
    <property type="molecule type" value="Genomic_DNA"/>
</dbReference>
<dbReference type="GO" id="GO:0071973">
    <property type="term" value="P:bacterial-type flagellum-dependent cell motility"/>
    <property type="evidence" value="ECO:0007669"/>
    <property type="project" value="InterPro"/>
</dbReference>
<dbReference type="GO" id="GO:0009431">
    <property type="term" value="C:bacterial-type flagellum basal body, MS ring"/>
    <property type="evidence" value="ECO:0007669"/>
    <property type="project" value="InterPro"/>
</dbReference>
<proteinExistence type="inferred from homology"/>
<keyword evidence="8 9" id="KW-0975">Bacterial flagellum</keyword>
<feature type="domain" description="Flagellar M-ring N-terminal" evidence="12">
    <location>
        <begin position="39"/>
        <end position="203"/>
    </location>
</feature>
<sequence length="560" mass="59944">MQNVAAIWSALSMRKKLVVIVATLGVFASVLALSRMAATPTLALLYSGLDAKQSGEVLQELEQQGVTYAIRGDGIFVPSGIRDSLRMQLAANGVPLTGGAGYELLDGLSGFGTTSQMFDAAYWRAKEGELARTILSSPEVRQVRVHIANPMGGPFQRGAETTASVMITSKSGLISNSSAQAFSFLVASAVQGMRPENVAIIDSLSGRIIGQNNAAGSLQNGSVTQEATLKRSVERLLTARLGPGNSVVEIAIDPVTETETIRERRLDPQSRVAISTDVEELTFSDQNSGGGGSVTVASNLPGGDAAQPGEGSQTQNSETRTVTNFEISEITRDVERQAGAIKRLTVAVLLNSSAFANFDDTERTPSLEQELSDIQDLVSASVGFDEARGDQISVKAMMFEPLVALGTSAQENSWLSVMNTNSMQLIQLLVLAIVTVAISVFVVRPILVGSRAAQFKQEALESFPIENAEDQQLADRLDSTQFIAHQGTIQNVSSARTKNGVLSQESLDITGVDADGDAMKLKTEKIDTISQLKSLVEMRQPDTVEILRNWLEDDTFEERA</sequence>
<keyword evidence="4" id="KW-1003">Cell membrane</keyword>
<feature type="compositionally biased region" description="Polar residues" evidence="10">
    <location>
        <begin position="310"/>
        <end position="322"/>
    </location>
</feature>
<dbReference type="InterPro" id="IPR045851">
    <property type="entry name" value="AMP-bd_C_sf"/>
</dbReference>
<evidence type="ECO:0000256" key="1">
    <source>
        <dbReference type="ARBA" id="ARBA00004117"/>
    </source>
</evidence>
<dbReference type="Pfam" id="PF08345">
    <property type="entry name" value="YscJ_FliF_C"/>
    <property type="match status" value="1"/>
</dbReference>
<gene>
    <name evidence="14" type="primary">fliF</name>
    <name evidence="14" type="ORF">E2L05_11920</name>
</gene>
<evidence type="ECO:0000256" key="7">
    <source>
        <dbReference type="ARBA" id="ARBA00023136"/>
    </source>
</evidence>
<dbReference type="PANTHER" id="PTHR30046">
    <property type="entry name" value="FLAGELLAR M-RING PROTEIN"/>
    <property type="match status" value="1"/>
</dbReference>
<feature type="transmembrane region" description="Helical" evidence="11">
    <location>
        <begin position="425"/>
        <end position="447"/>
    </location>
</feature>
<dbReference type="PRINTS" id="PR01009">
    <property type="entry name" value="FLGMRINGFLIF"/>
</dbReference>
<comment type="subcellular location">
    <subcellularLocation>
        <location evidence="1 9">Bacterial flagellum basal body</location>
    </subcellularLocation>
    <subcellularLocation>
        <location evidence="2">Cell membrane</location>
        <topology evidence="2">Multi-pass membrane protein</topology>
    </subcellularLocation>
</comment>
<evidence type="ECO:0000256" key="6">
    <source>
        <dbReference type="ARBA" id="ARBA00022989"/>
    </source>
</evidence>
<dbReference type="Proteomes" id="UP000294562">
    <property type="component" value="Unassembled WGS sequence"/>
</dbReference>
<evidence type="ECO:0000256" key="3">
    <source>
        <dbReference type="ARBA" id="ARBA00007971"/>
    </source>
</evidence>
<comment type="caution">
    <text evidence="14">The sequence shown here is derived from an EMBL/GenBank/DDBJ whole genome shotgun (WGS) entry which is preliminary data.</text>
</comment>
<evidence type="ECO:0000256" key="4">
    <source>
        <dbReference type="ARBA" id="ARBA00022475"/>
    </source>
</evidence>
<evidence type="ECO:0000256" key="10">
    <source>
        <dbReference type="SAM" id="MobiDB-lite"/>
    </source>
</evidence>
<keyword evidence="14" id="KW-0282">Flagellum</keyword>
<dbReference type="OrthoDB" id="9807026at2"/>
<dbReference type="RefSeq" id="WP_133343157.1">
    <property type="nucleotide sequence ID" value="NZ_SMZO01000025.1"/>
</dbReference>
<evidence type="ECO:0000259" key="13">
    <source>
        <dbReference type="Pfam" id="PF08345"/>
    </source>
</evidence>
<evidence type="ECO:0000256" key="11">
    <source>
        <dbReference type="SAM" id="Phobius"/>
    </source>
</evidence>
<dbReference type="Gene3D" id="3.30.300.30">
    <property type="match status" value="1"/>
</dbReference>
<reference evidence="14 15" key="1">
    <citation type="submission" date="2019-03" db="EMBL/GenBank/DDBJ databases">
        <title>Rhodobacteraceae bacterium SM1902, a new member of the family Rhodobacteraceae isolated from Yantai.</title>
        <authorList>
            <person name="Sun Y."/>
        </authorList>
    </citation>
    <scope>NUCLEOTIDE SEQUENCE [LARGE SCALE GENOMIC DNA]</scope>
    <source>
        <strain evidence="14 15">SM1902</strain>
    </source>
</reference>
<evidence type="ECO:0000313" key="14">
    <source>
        <dbReference type="EMBL" id="TDL87029.1"/>
    </source>
</evidence>
<dbReference type="PIRSF" id="PIRSF004862">
    <property type="entry name" value="FliF"/>
    <property type="match status" value="1"/>
</dbReference>
<name>A0A4V3BBJ1_9RHOB</name>
<keyword evidence="5 11" id="KW-0812">Transmembrane</keyword>
<evidence type="ECO:0000256" key="8">
    <source>
        <dbReference type="ARBA" id="ARBA00023143"/>
    </source>
</evidence>
<comment type="similarity">
    <text evidence="3 9">Belongs to the FliF family.</text>
</comment>
<dbReference type="AlphaFoldDB" id="A0A4V3BBJ1"/>
<keyword evidence="15" id="KW-1185">Reference proteome</keyword>
<dbReference type="PANTHER" id="PTHR30046:SF0">
    <property type="entry name" value="FLAGELLAR M-RING PROTEIN"/>
    <property type="match status" value="1"/>
</dbReference>
<evidence type="ECO:0000259" key="12">
    <source>
        <dbReference type="Pfam" id="PF01514"/>
    </source>
</evidence>
<evidence type="ECO:0000256" key="9">
    <source>
        <dbReference type="PIRNR" id="PIRNR004862"/>
    </source>
</evidence>
<dbReference type="InterPro" id="IPR000067">
    <property type="entry name" value="FlgMring_FliF"/>
</dbReference>
<keyword evidence="6 11" id="KW-1133">Transmembrane helix</keyword>
<accession>A0A4V3BBJ1</accession>
<keyword evidence="14" id="KW-0969">Cilium</keyword>
<evidence type="ECO:0000256" key="2">
    <source>
        <dbReference type="ARBA" id="ARBA00004651"/>
    </source>
</evidence>
<dbReference type="GO" id="GO:0005886">
    <property type="term" value="C:plasma membrane"/>
    <property type="evidence" value="ECO:0007669"/>
    <property type="project" value="UniProtKB-SubCell"/>
</dbReference>
<evidence type="ECO:0000313" key="15">
    <source>
        <dbReference type="Proteomes" id="UP000294562"/>
    </source>
</evidence>
<dbReference type="InterPro" id="IPR006182">
    <property type="entry name" value="FliF_N_dom"/>
</dbReference>
<feature type="region of interest" description="Disordered" evidence="10">
    <location>
        <begin position="280"/>
        <end position="322"/>
    </location>
</feature>
<dbReference type="InterPro" id="IPR043427">
    <property type="entry name" value="YscJ/FliF"/>
</dbReference>
<dbReference type="NCBIfam" id="TIGR00206">
    <property type="entry name" value="fliF"/>
    <property type="match status" value="1"/>
</dbReference>
<evidence type="ECO:0000256" key="5">
    <source>
        <dbReference type="ARBA" id="ARBA00022692"/>
    </source>
</evidence>
<dbReference type="GO" id="GO:0003774">
    <property type="term" value="F:cytoskeletal motor activity"/>
    <property type="evidence" value="ECO:0007669"/>
    <property type="project" value="InterPro"/>
</dbReference>
<organism evidence="14 15">
    <name type="scientific">Meridianimarinicoccus aquatilis</name>
    <dbReference type="NCBI Taxonomy" id="2552766"/>
    <lineage>
        <taxon>Bacteria</taxon>
        <taxon>Pseudomonadati</taxon>
        <taxon>Pseudomonadota</taxon>
        <taxon>Alphaproteobacteria</taxon>
        <taxon>Rhodobacterales</taxon>
        <taxon>Paracoccaceae</taxon>
        <taxon>Meridianimarinicoccus</taxon>
    </lineage>
</organism>